<protein>
    <submittedName>
        <fullName evidence="3">Uncharacterized protein LOC116943786</fullName>
    </submittedName>
</protein>
<feature type="region of interest" description="Disordered" evidence="1">
    <location>
        <begin position="241"/>
        <end position="351"/>
    </location>
</feature>
<keyword evidence="2" id="KW-1185">Reference proteome</keyword>
<feature type="compositionally biased region" description="Basic and acidic residues" evidence="1">
    <location>
        <begin position="246"/>
        <end position="295"/>
    </location>
</feature>
<feature type="compositionally biased region" description="Basic and acidic residues" evidence="1">
    <location>
        <begin position="203"/>
        <end position="215"/>
    </location>
</feature>
<dbReference type="AlphaFoldDB" id="A0AAJ7WWM4"/>
<name>A0AAJ7WWM4_PETMA</name>
<feature type="compositionally biased region" description="Basic and acidic residues" evidence="1">
    <location>
        <begin position="112"/>
        <end position="136"/>
    </location>
</feature>
<proteinExistence type="predicted"/>
<feature type="compositionally biased region" description="Basic and acidic residues" evidence="1">
    <location>
        <begin position="305"/>
        <end position="316"/>
    </location>
</feature>
<evidence type="ECO:0000313" key="3">
    <source>
        <dbReference type="RefSeq" id="XP_032812884.1"/>
    </source>
</evidence>
<dbReference type="Proteomes" id="UP001318040">
    <property type="component" value="Chromosome 19"/>
</dbReference>
<feature type="region of interest" description="Disordered" evidence="1">
    <location>
        <begin position="188"/>
        <end position="226"/>
    </location>
</feature>
<evidence type="ECO:0000256" key="1">
    <source>
        <dbReference type="SAM" id="MobiDB-lite"/>
    </source>
</evidence>
<gene>
    <name evidence="3" type="primary">LOC116943786</name>
</gene>
<feature type="compositionally biased region" description="Acidic residues" evidence="1">
    <location>
        <begin position="188"/>
        <end position="202"/>
    </location>
</feature>
<feature type="region of interest" description="Disordered" evidence="1">
    <location>
        <begin position="68"/>
        <end position="136"/>
    </location>
</feature>
<evidence type="ECO:0000313" key="2">
    <source>
        <dbReference type="Proteomes" id="UP001318040"/>
    </source>
</evidence>
<feature type="compositionally biased region" description="Basic and acidic residues" evidence="1">
    <location>
        <begin position="1"/>
        <end position="16"/>
    </location>
</feature>
<sequence>MAGVLPDERNDGRRGLTETATEFGEGSSSDLDEGEFKCERESMPACVADITNDTSELEDFEKNENAIIQDGVNDEAASTNIIGTSVTSEARGGDAGHLISSSSSSDDDNDVESERKTTAAESLQRERAITDDRPEAVGAEVKIEFPQDPPMQDQQVPMATEVVESVIMIEEDILTVIQTTTVETEELTADEADFSLSEALDEPSERDVAERRADGGADNATEVDVDTEDLSVATDVIFSDLSLTEKTARRADRGENARDAITEAARGDSRSMPDREFTAWQHDQRKPVKALDRRNNTSKIQSSRKSQDPRPDPQDKNKKKASGRSAEPTKRAVIRLRAPARRNGAGDAEVSHVDGDRKVIDGAWVC</sequence>
<dbReference type="KEGG" id="pmrn:116943786"/>
<accession>A0AAJ7WWM4</accession>
<feature type="compositionally biased region" description="Polar residues" evidence="1">
    <location>
        <begin position="76"/>
        <end position="88"/>
    </location>
</feature>
<reference evidence="3" key="1">
    <citation type="submission" date="2025-08" db="UniProtKB">
        <authorList>
            <consortium name="RefSeq"/>
        </authorList>
    </citation>
    <scope>IDENTIFICATION</scope>
    <source>
        <tissue evidence="3">Sperm</tissue>
    </source>
</reference>
<dbReference type="RefSeq" id="XP_032812884.1">
    <property type="nucleotide sequence ID" value="XM_032956993.1"/>
</dbReference>
<organism evidence="2 3">
    <name type="scientific">Petromyzon marinus</name>
    <name type="common">Sea lamprey</name>
    <dbReference type="NCBI Taxonomy" id="7757"/>
    <lineage>
        <taxon>Eukaryota</taxon>
        <taxon>Metazoa</taxon>
        <taxon>Chordata</taxon>
        <taxon>Craniata</taxon>
        <taxon>Vertebrata</taxon>
        <taxon>Cyclostomata</taxon>
        <taxon>Hyperoartia</taxon>
        <taxon>Petromyzontiformes</taxon>
        <taxon>Petromyzontidae</taxon>
        <taxon>Petromyzon</taxon>
    </lineage>
</organism>
<feature type="region of interest" description="Disordered" evidence="1">
    <location>
        <begin position="1"/>
        <end position="37"/>
    </location>
</feature>